<name>A0A3N2PSZ5_SODAK</name>
<dbReference type="AlphaFoldDB" id="A0A3N2PSZ5"/>
<proteinExistence type="predicted"/>
<reference evidence="2 3" key="1">
    <citation type="journal article" date="2018" name="Mol. Ecol.">
        <title>The obligate alkalophilic soda-lake fungus Sodiomyces alkalinus has shifted to a protein diet.</title>
        <authorList>
            <person name="Grum-Grzhimaylo A.A."/>
            <person name="Falkoski D.L."/>
            <person name="van den Heuvel J."/>
            <person name="Valero-Jimenez C.A."/>
            <person name="Min B."/>
            <person name="Choi I.G."/>
            <person name="Lipzen A."/>
            <person name="Daum C.G."/>
            <person name="Aanen D.K."/>
            <person name="Tsang A."/>
            <person name="Henrissat B."/>
            <person name="Bilanenko E.N."/>
            <person name="de Vries R.P."/>
            <person name="van Kan J.A.L."/>
            <person name="Grigoriev I.V."/>
            <person name="Debets A.J.M."/>
        </authorList>
    </citation>
    <scope>NUCLEOTIDE SEQUENCE [LARGE SCALE GENOMIC DNA]</scope>
    <source>
        <strain evidence="2 3">F11</strain>
    </source>
</reference>
<feature type="region of interest" description="Disordered" evidence="1">
    <location>
        <begin position="79"/>
        <end position="101"/>
    </location>
</feature>
<dbReference type="GeneID" id="39582835"/>
<dbReference type="RefSeq" id="XP_028465404.1">
    <property type="nucleotide sequence ID" value="XM_028614357.1"/>
</dbReference>
<evidence type="ECO:0000313" key="3">
    <source>
        <dbReference type="Proteomes" id="UP000272025"/>
    </source>
</evidence>
<gene>
    <name evidence="2" type="ORF">SODALDRAFT_361317</name>
</gene>
<keyword evidence="3" id="KW-1185">Reference proteome</keyword>
<protein>
    <submittedName>
        <fullName evidence="2">Uncharacterized protein</fullName>
    </submittedName>
</protein>
<dbReference type="EMBL" id="ML119057">
    <property type="protein sequence ID" value="ROT37598.1"/>
    <property type="molecule type" value="Genomic_DNA"/>
</dbReference>
<evidence type="ECO:0000313" key="2">
    <source>
        <dbReference type="EMBL" id="ROT37598.1"/>
    </source>
</evidence>
<feature type="compositionally biased region" description="Low complexity" evidence="1">
    <location>
        <begin position="324"/>
        <end position="333"/>
    </location>
</feature>
<accession>A0A3N2PSZ5</accession>
<feature type="compositionally biased region" description="Polar residues" evidence="1">
    <location>
        <begin position="79"/>
        <end position="99"/>
    </location>
</feature>
<dbReference type="Proteomes" id="UP000272025">
    <property type="component" value="Unassembled WGS sequence"/>
</dbReference>
<feature type="compositionally biased region" description="Polar residues" evidence="1">
    <location>
        <begin position="334"/>
        <end position="350"/>
    </location>
</feature>
<organism evidence="2 3">
    <name type="scientific">Sodiomyces alkalinus (strain CBS 110278 / VKM F-3762 / F11)</name>
    <name type="common">Alkaliphilic filamentous fungus</name>
    <dbReference type="NCBI Taxonomy" id="1314773"/>
    <lineage>
        <taxon>Eukaryota</taxon>
        <taxon>Fungi</taxon>
        <taxon>Dikarya</taxon>
        <taxon>Ascomycota</taxon>
        <taxon>Pezizomycotina</taxon>
        <taxon>Sordariomycetes</taxon>
        <taxon>Hypocreomycetidae</taxon>
        <taxon>Glomerellales</taxon>
        <taxon>Plectosphaerellaceae</taxon>
        <taxon>Sodiomyces</taxon>
    </lineage>
</organism>
<sequence>MHAAPPQWEVQWSGTQSLCSMTDRMVEDFLCGGRFGDAVTKTSFMGASPLSSCHLVMDHRQNVLRLDGGVGRSPDMIFDSSQPERYNTPQTVPQNGQRQQRGKAWEEAAKPGMLRFQPRSPMVNEHAWPAFELPSDVAFDEGELELFVLVDSMHHRSEQALEGLQLLWSSQCNKGGRRMPQNHIGFRSLPWTVTTNHRDRATEVCAIFCHPISLPSLAETPLFWLMASSLRKDLEALDESGEPKKAKATSCQTSKWIEAVPRHFTIGLTDCLQYDLRNDAESYAFSPNSSWYVYPPDDNNWQTLTFQLVLSRIPLPATARAEKPQQQQQQQPQVTTPASPNRFSPLSSFHPSEETLPNPMDIEAVGMIADESMTPIPKAKRLSPLHSRRRGRVATRGLCGSDALVGVPNSRAASFASTLTSPWYGWDGWDEMRTQTKLLSPDS</sequence>
<feature type="region of interest" description="Disordered" evidence="1">
    <location>
        <begin position="319"/>
        <end position="358"/>
    </location>
</feature>
<evidence type="ECO:0000256" key="1">
    <source>
        <dbReference type="SAM" id="MobiDB-lite"/>
    </source>
</evidence>